<evidence type="ECO:0000256" key="8">
    <source>
        <dbReference type="ARBA" id="ARBA00022630"/>
    </source>
</evidence>
<evidence type="ECO:0000256" key="2">
    <source>
        <dbReference type="ARBA" id="ARBA00003921"/>
    </source>
</evidence>
<feature type="domain" description="FAD-binding PCMH-type" evidence="18">
    <location>
        <begin position="17"/>
        <end position="186"/>
    </location>
</feature>
<evidence type="ECO:0000256" key="1">
    <source>
        <dbReference type="ARBA" id="ARBA00001974"/>
    </source>
</evidence>
<proteinExistence type="inferred from homology"/>
<dbReference type="EC" id="1.3.1.98" evidence="17"/>
<sequence length="347" mass="36640">MSDANLTPLATLTTLRLGGPAKRLVEAADARELVDVVRTADSANEPVLLVAGGSNLVIGDAGFDGTAVVIRSSGAEVAVDGDDVLVTVAAGHNWDSLVERAVAEGWSGIECLSGIPGSAGATPIQNVGAYGQEVAETIETVTVYDRELGETVVFTAADCRFAYRDSVFKHSDRFLVLDVRYRLRRSRRSAPIRYAETARTLGIEAGETVDATVARETVLKLRRGKGMVLDAADHDTYSAGSFFINPVVEPDVIDVIAAKAGKPPPNWPAGDKVKTSAAWLIAQAGFEKGYGHDGVSISTKHTLALTNRGDGTTAALLRLADEVRAGVEAAFGVRLRPEPTLVGTDWV</sequence>
<comment type="subcellular location">
    <subcellularLocation>
        <location evidence="3 17">Cytoplasm</location>
    </subcellularLocation>
</comment>
<dbReference type="Pfam" id="PF02873">
    <property type="entry name" value="MurB_C"/>
    <property type="match status" value="1"/>
</dbReference>
<evidence type="ECO:0000256" key="3">
    <source>
        <dbReference type="ARBA" id="ARBA00004496"/>
    </source>
</evidence>
<comment type="similarity">
    <text evidence="5 17">Belongs to the MurB family.</text>
</comment>
<dbReference type="GO" id="GO:0008762">
    <property type="term" value="F:UDP-N-acetylmuramate dehydrogenase activity"/>
    <property type="evidence" value="ECO:0007669"/>
    <property type="project" value="UniProtKB-UniRule"/>
</dbReference>
<evidence type="ECO:0000256" key="10">
    <source>
        <dbReference type="ARBA" id="ARBA00022857"/>
    </source>
</evidence>
<protein>
    <recommendedName>
        <fullName evidence="17">UDP-N-acetylenolpyruvoylglucosamine reductase</fullName>
        <ecNumber evidence="17">1.3.1.98</ecNumber>
    </recommendedName>
    <alternativeName>
        <fullName evidence="17">UDP-N-acetylmuramate dehydrogenase</fullName>
    </alternativeName>
</protein>
<dbReference type="PANTHER" id="PTHR21071:SF4">
    <property type="entry name" value="UDP-N-ACETYLENOLPYRUVOYLGLUCOSAMINE REDUCTASE"/>
    <property type="match status" value="1"/>
</dbReference>
<dbReference type="SUPFAM" id="SSF56176">
    <property type="entry name" value="FAD-binding/transporter-associated domain-like"/>
    <property type="match status" value="1"/>
</dbReference>
<evidence type="ECO:0000256" key="17">
    <source>
        <dbReference type="HAMAP-Rule" id="MF_00037"/>
    </source>
</evidence>
<evidence type="ECO:0000313" key="19">
    <source>
        <dbReference type="EMBL" id="ADD45269.1"/>
    </source>
</evidence>
<keyword evidence="10 17" id="KW-0521">NADP</keyword>
<dbReference type="InterPro" id="IPR036318">
    <property type="entry name" value="FAD-bd_PCMH-like_sf"/>
</dbReference>
<dbReference type="Gene3D" id="3.90.78.10">
    <property type="entry name" value="UDP-N-acetylenolpyruvoylglucosamine reductase, C-terminal domain"/>
    <property type="match status" value="1"/>
</dbReference>
<comment type="cofactor">
    <cofactor evidence="1 17">
        <name>FAD</name>
        <dbReference type="ChEBI" id="CHEBI:57692"/>
    </cofactor>
</comment>
<dbReference type="GO" id="GO:0009252">
    <property type="term" value="P:peptidoglycan biosynthetic process"/>
    <property type="evidence" value="ECO:0007669"/>
    <property type="project" value="UniProtKB-UniRule"/>
</dbReference>
<dbReference type="Gene3D" id="3.30.43.10">
    <property type="entry name" value="Uridine Diphospho-n-acetylenolpyruvylglucosamine Reductase, domain 2"/>
    <property type="match status" value="1"/>
</dbReference>
<dbReference type="NCBIfam" id="NF010478">
    <property type="entry name" value="PRK13903.1"/>
    <property type="match status" value="1"/>
</dbReference>
<dbReference type="InterPro" id="IPR006094">
    <property type="entry name" value="Oxid_FAD_bind_N"/>
</dbReference>
<dbReference type="Proteomes" id="UP000000844">
    <property type="component" value="Chromosome"/>
</dbReference>
<dbReference type="HOGENOM" id="CLU_035304_0_1_11"/>
<dbReference type="HAMAP" id="MF_00037">
    <property type="entry name" value="MurB"/>
    <property type="match status" value="1"/>
</dbReference>
<evidence type="ECO:0000256" key="11">
    <source>
        <dbReference type="ARBA" id="ARBA00022960"/>
    </source>
</evidence>
<comment type="catalytic activity">
    <reaction evidence="16 17">
        <text>UDP-N-acetyl-alpha-D-muramate + NADP(+) = UDP-N-acetyl-3-O-(1-carboxyvinyl)-alpha-D-glucosamine + NADPH + H(+)</text>
        <dbReference type="Rhea" id="RHEA:12248"/>
        <dbReference type="ChEBI" id="CHEBI:15378"/>
        <dbReference type="ChEBI" id="CHEBI:57783"/>
        <dbReference type="ChEBI" id="CHEBI:58349"/>
        <dbReference type="ChEBI" id="CHEBI:68483"/>
        <dbReference type="ChEBI" id="CHEBI:70757"/>
        <dbReference type="EC" id="1.3.1.98"/>
    </reaction>
</comment>
<comment type="pathway">
    <text evidence="4 17">Cell wall biogenesis; peptidoglycan biosynthesis.</text>
</comment>
<dbReference type="PROSITE" id="PS51387">
    <property type="entry name" value="FAD_PCMH"/>
    <property type="match status" value="1"/>
</dbReference>
<accession>D3PX45</accession>
<keyword evidence="14 17" id="KW-0131">Cell cycle</keyword>
<dbReference type="Pfam" id="PF01565">
    <property type="entry name" value="FAD_binding_4"/>
    <property type="match status" value="1"/>
</dbReference>
<evidence type="ECO:0000256" key="6">
    <source>
        <dbReference type="ARBA" id="ARBA00022490"/>
    </source>
</evidence>
<dbReference type="EMBL" id="CP001778">
    <property type="protein sequence ID" value="ADD45269.1"/>
    <property type="molecule type" value="Genomic_DNA"/>
</dbReference>
<dbReference type="InterPro" id="IPR011601">
    <property type="entry name" value="MurB_C"/>
</dbReference>
<dbReference type="InterPro" id="IPR016167">
    <property type="entry name" value="FAD-bd_PCMH_sub1"/>
</dbReference>
<feature type="active site" evidence="17">
    <location>
        <position position="338"/>
    </location>
</feature>
<evidence type="ECO:0000256" key="14">
    <source>
        <dbReference type="ARBA" id="ARBA00023306"/>
    </source>
</evidence>
<dbReference type="GO" id="GO:0071949">
    <property type="term" value="F:FAD binding"/>
    <property type="evidence" value="ECO:0007669"/>
    <property type="project" value="InterPro"/>
</dbReference>
<dbReference type="InterPro" id="IPR016166">
    <property type="entry name" value="FAD-bd_PCMH"/>
</dbReference>
<keyword evidence="15 17" id="KW-0961">Cell wall biogenesis/degradation</keyword>
<evidence type="ECO:0000256" key="13">
    <source>
        <dbReference type="ARBA" id="ARBA00023002"/>
    </source>
</evidence>
<dbReference type="UniPathway" id="UPA00219"/>
<evidence type="ECO:0000313" key="20">
    <source>
        <dbReference type="Proteomes" id="UP000000844"/>
    </source>
</evidence>
<dbReference type="AlphaFoldDB" id="D3PX45"/>
<keyword evidence="11 17" id="KW-0133">Cell shape</keyword>
<dbReference type="GO" id="GO:0071555">
    <property type="term" value="P:cell wall organization"/>
    <property type="evidence" value="ECO:0007669"/>
    <property type="project" value="UniProtKB-KW"/>
</dbReference>
<dbReference type="GO" id="GO:0008360">
    <property type="term" value="P:regulation of cell shape"/>
    <property type="evidence" value="ECO:0007669"/>
    <property type="project" value="UniProtKB-KW"/>
</dbReference>
<keyword evidence="8 17" id="KW-0285">Flavoprotein</keyword>
<organism evidence="19 20">
    <name type="scientific">Stackebrandtia nassauensis (strain DSM 44728 / CIP 108903 / NRRL B-16338 / NBRC 102104 / LLR-40K-21)</name>
    <dbReference type="NCBI Taxonomy" id="446470"/>
    <lineage>
        <taxon>Bacteria</taxon>
        <taxon>Bacillati</taxon>
        <taxon>Actinomycetota</taxon>
        <taxon>Actinomycetes</taxon>
        <taxon>Glycomycetales</taxon>
        <taxon>Glycomycetaceae</taxon>
        <taxon>Stackebrandtia</taxon>
    </lineage>
</organism>
<keyword evidence="9 17" id="KW-0274">FAD</keyword>
<dbReference type="Gene3D" id="3.30.465.10">
    <property type="match status" value="1"/>
</dbReference>
<evidence type="ECO:0000256" key="15">
    <source>
        <dbReference type="ARBA" id="ARBA00023316"/>
    </source>
</evidence>
<keyword evidence="7 17" id="KW-0132">Cell division</keyword>
<dbReference type="OrthoDB" id="9804753at2"/>
<reference evidence="19 20" key="1">
    <citation type="journal article" date="2009" name="Stand. Genomic Sci.">
        <title>Complete genome sequence of Stackebrandtia nassauensis type strain (LLR-40K-21).</title>
        <authorList>
            <person name="Munk C."/>
            <person name="Lapidus A."/>
            <person name="Copeland A."/>
            <person name="Jando M."/>
            <person name="Mayilraj S."/>
            <person name="Glavina Del Rio T."/>
            <person name="Nolan M."/>
            <person name="Chen F."/>
            <person name="Lucas S."/>
            <person name="Tice H."/>
            <person name="Cheng J.F."/>
            <person name="Han C."/>
            <person name="Detter J.C."/>
            <person name="Bruce D."/>
            <person name="Goodwin L."/>
            <person name="Chain P."/>
            <person name="Pitluck S."/>
            <person name="Goker M."/>
            <person name="Ovchinikova G."/>
            <person name="Pati A."/>
            <person name="Ivanova N."/>
            <person name="Mavromatis K."/>
            <person name="Chen A."/>
            <person name="Palaniappan K."/>
            <person name="Land M."/>
            <person name="Hauser L."/>
            <person name="Chang Y.J."/>
            <person name="Jeffries C.D."/>
            <person name="Bristow J."/>
            <person name="Eisen J.A."/>
            <person name="Markowitz V."/>
            <person name="Hugenholtz P."/>
            <person name="Kyrpides N.C."/>
            <person name="Klenk H.P."/>
        </authorList>
    </citation>
    <scope>NUCLEOTIDE SEQUENCE [LARGE SCALE GENOMIC DNA]</scope>
    <source>
        <strain evidence="20">DSM 44728 / CIP 108903 / NRRL B-16338 / NBRC 102104 / LLR-40K-21</strain>
    </source>
</reference>
<feature type="active site" description="Proton donor" evidence="17">
    <location>
        <position position="241"/>
    </location>
</feature>
<dbReference type="KEGG" id="sna:Snas_5639"/>
<dbReference type="NCBIfam" id="TIGR00179">
    <property type="entry name" value="murB"/>
    <property type="match status" value="1"/>
</dbReference>
<comment type="function">
    <text evidence="2 17">Cell wall formation.</text>
</comment>
<gene>
    <name evidence="17" type="primary">murB</name>
    <name evidence="19" type="ordered locus">Snas_5639</name>
</gene>
<evidence type="ECO:0000259" key="18">
    <source>
        <dbReference type="PROSITE" id="PS51387"/>
    </source>
</evidence>
<dbReference type="GO" id="GO:0051301">
    <property type="term" value="P:cell division"/>
    <property type="evidence" value="ECO:0007669"/>
    <property type="project" value="UniProtKB-KW"/>
</dbReference>
<evidence type="ECO:0000256" key="16">
    <source>
        <dbReference type="ARBA" id="ARBA00048914"/>
    </source>
</evidence>
<keyword evidence="20" id="KW-1185">Reference proteome</keyword>
<dbReference type="eggNOG" id="COG0812">
    <property type="taxonomic scope" value="Bacteria"/>
</dbReference>
<keyword evidence="6 17" id="KW-0963">Cytoplasm</keyword>
<dbReference type="PANTHER" id="PTHR21071">
    <property type="entry name" value="UDP-N-ACETYLENOLPYRUVOYLGLUCOSAMINE REDUCTASE"/>
    <property type="match status" value="1"/>
</dbReference>
<dbReference type="RefSeq" id="WP_013020840.1">
    <property type="nucleotide sequence ID" value="NC_013947.1"/>
</dbReference>
<evidence type="ECO:0000256" key="5">
    <source>
        <dbReference type="ARBA" id="ARBA00010485"/>
    </source>
</evidence>
<keyword evidence="13 17" id="KW-0560">Oxidoreductase</keyword>
<evidence type="ECO:0000256" key="4">
    <source>
        <dbReference type="ARBA" id="ARBA00004752"/>
    </source>
</evidence>
<dbReference type="InterPro" id="IPR003170">
    <property type="entry name" value="MurB"/>
</dbReference>
<dbReference type="SUPFAM" id="SSF56194">
    <property type="entry name" value="Uridine diphospho-N-Acetylenolpyruvylglucosamine reductase, MurB, C-terminal domain"/>
    <property type="match status" value="1"/>
</dbReference>
<keyword evidence="12 17" id="KW-0573">Peptidoglycan synthesis</keyword>
<dbReference type="InterPro" id="IPR016169">
    <property type="entry name" value="FAD-bd_PCMH_sub2"/>
</dbReference>
<dbReference type="GO" id="GO:0005829">
    <property type="term" value="C:cytosol"/>
    <property type="evidence" value="ECO:0007669"/>
    <property type="project" value="TreeGrafter"/>
</dbReference>
<evidence type="ECO:0000256" key="7">
    <source>
        <dbReference type="ARBA" id="ARBA00022618"/>
    </source>
</evidence>
<dbReference type="InterPro" id="IPR036635">
    <property type="entry name" value="MurB_C_sf"/>
</dbReference>
<evidence type="ECO:0000256" key="9">
    <source>
        <dbReference type="ARBA" id="ARBA00022827"/>
    </source>
</evidence>
<feature type="active site" evidence="17">
    <location>
        <position position="164"/>
    </location>
</feature>
<name>D3PX45_STANL</name>
<evidence type="ECO:0000256" key="12">
    <source>
        <dbReference type="ARBA" id="ARBA00022984"/>
    </source>
</evidence>
<dbReference type="STRING" id="446470.Snas_5639"/>